<proteinExistence type="predicted"/>
<evidence type="ECO:0000313" key="2">
    <source>
        <dbReference type="EMBL" id="DAD83299.1"/>
    </source>
</evidence>
<keyword evidence="1" id="KW-1133">Transmembrane helix</keyword>
<evidence type="ECO:0000256" key="1">
    <source>
        <dbReference type="SAM" id="Phobius"/>
    </source>
</evidence>
<accession>A0A8S5MMZ2</accession>
<reference evidence="2" key="1">
    <citation type="journal article" date="2021" name="Proc. Natl. Acad. Sci. U.S.A.">
        <title>A Catalog of Tens of Thousands of Viruses from Human Metagenomes Reveals Hidden Associations with Chronic Diseases.</title>
        <authorList>
            <person name="Tisza M.J."/>
            <person name="Buck C.B."/>
        </authorList>
    </citation>
    <scope>NUCLEOTIDE SEQUENCE</scope>
    <source>
        <strain evidence="2">CtsmU9</strain>
    </source>
</reference>
<name>A0A8S5MMZ2_9CAUD</name>
<organism evidence="2">
    <name type="scientific">Myoviridae sp. ctsmU9</name>
    <dbReference type="NCBI Taxonomy" id="2826706"/>
    <lineage>
        <taxon>Viruses</taxon>
        <taxon>Duplodnaviria</taxon>
        <taxon>Heunggongvirae</taxon>
        <taxon>Uroviricota</taxon>
        <taxon>Caudoviricetes</taxon>
    </lineage>
</organism>
<protein>
    <submittedName>
        <fullName evidence="2">Uncharacterized protein</fullName>
    </submittedName>
</protein>
<feature type="transmembrane region" description="Helical" evidence="1">
    <location>
        <begin position="32"/>
        <end position="50"/>
    </location>
</feature>
<feature type="transmembrane region" description="Helical" evidence="1">
    <location>
        <begin position="7"/>
        <end position="26"/>
    </location>
</feature>
<sequence length="63" mass="7465">MKALFWLVYALSFIVFVVSSVLWNLYEVGAVSIYISLFIFFFCLVYSNTYPDRVKLPTHKYLK</sequence>
<keyword evidence="1" id="KW-0812">Transmembrane</keyword>
<dbReference type="EMBL" id="BK014933">
    <property type="protein sequence ID" value="DAD83299.1"/>
    <property type="molecule type" value="Genomic_DNA"/>
</dbReference>
<keyword evidence="1" id="KW-0472">Membrane</keyword>